<dbReference type="EMBL" id="CABVJH010000003">
    <property type="protein sequence ID" value="VVQ30209.1"/>
    <property type="molecule type" value="Genomic_DNA"/>
</dbReference>
<sequence>MRELNPMNIVLEFPVTDDILTSFALVIGSDLQGYRNHIYRVLNFYIAISGITGLPSETVQIAAAFHDLGIWTDRTLDYLEPSVRLAEGYLADRQLSHLSSEVTALIQEHHKVRPYGAAHALSVEPFRRADVIDVTLGAVTFGLPREFIKTVKSTFPNHGFHRMLIRLTARQFLRTPLRPMPMFRW</sequence>
<dbReference type="SUPFAM" id="SSF109604">
    <property type="entry name" value="HD-domain/PDEase-like"/>
    <property type="match status" value="1"/>
</dbReference>
<evidence type="ECO:0000313" key="2">
    <source>
        <dbReference type="EMBL" id="VVQ30209.1"/>
    </source>
</evidence>
<organism evidence="2 3">
    <name type="scientific">Pseudomonas fluorescens</name>
    <dbReference type="NCBI Taxonomy" id="294"/>
    <lineage>
        <taxon>Bacteria</taxon>
        <taxon>Pseudomonadati</taxon>
        <taxon>Pseudomonadota</taxon>
        <taxon>Gammaproteobacteria</taxon>
        <taxon>Pseudomonadales</taxon>
        <taxon>Pseudomonadaceae</taxon>
        <taxon>Pseudomonas</taxon>
    </lineage>
</organism>
<name>A0A5E7W4L2_PSEFL</name>
<gene>
    <name evidence="2" type="ORF">PS943_01717</name>
</gene>
<dbReference type="InterPro" id="IPR006674">
    <property type="entry name" value="HD_domain"/>
</dbReference>
<evidence type="ECO:0000313" key="3">
    <source>
        <dbReference type="Proteomes" id="UP000325645"/>
    </source>
</evidence>
<dbReference type="RefSeq" id="WP_224789214.1">
    <property type="nucleotide sequence ID" value="NZ_CABVJH010000003.1"/>
</dbReference>
<protein>
    <recommendedName>
        <fullName evidence="1">HD domain-containing protein</fullName>
    </recommendedName>
</protein>
<dbReference type="Gene3D" id="1.10.3210.10">
    <property type="entry name" value="Hypothetical protein af1432"/>
    <property type="match status" value="1"/>
</dbReference>
<proteinExistence type="predicted"/>
<dbReference type="Pfam" id="PF01966">
    <property type="entry name" value="HD"/>
    <property type="match status" value="1"/>
</dbReference>
<reference evidence="2 3" key="1">
    <citation type="submission" date="2019-09" db="EMBL/GenBank/DDBJ databases">
        <authorList>
            <person name="Chandra G."/>
            <person name="Truman W A."/>
        </authorList>
    </citation>
    <scope>NUCLEOTIDE SEQUENCE [LARGE SCALE GENOMIC DNA]</scope>
    <source>
        <strain evidence="2">PS943</strain>
    </source>
</reference>
<accession>A0A5E7W4L2</accession>
<feature type="domain" description="HD" evidence="1">
    <location>
        <begin position="36"/>
        <end position="133"/>
    </location>
</feature>
<evidence type="ECO:0000259" key="1">
    <source>
        <dbReference type="Pfam" id="PF01966"/>
    </source>
</evidence>
<dbReference type="Proteomes" id="UP000325645">
    <property type="component" value="Unassembled WGS sequence"/>
</dbReference>
<dbReference type="AlphaFoldDB" id="A0A5E7W4L2"/>